<name>A0A6A6CS67_ZASCE</name>
<organism evidence="2 3">
    <name type="scientific">Zasmidium cellare ATCC 36951</name>
    <dbReference type="NCBI Taxonomy" id="1080233"/>
    <lineage>
        <taxon>Eukaryota</taxon>
        <taxon>Fungi</taxon>
        <taxon>Dikarya</taxon>
        <taxon>Ascomycota</taxon>
        <taxon>Pezizomycotina</taxon>
        <taxon>Dothideomycetes</taxon>
        <taxon>Dothideomycetidae</taxon>
        <taxon>Mycosphaerellales</taxon>
        <taxon>Mycosphaerellaceae</taxon>
        <taxon>Zasmidium</taxon>
    </lineage>
</organism>
<reference evidence="2" key="1">
    <citation type="journal article" date="2020" name="Stud. Mycol.">
        <title>101 Dothideomycetes genomes: a test case for predicting lifestyles and emergence of pathogens.</title>
        <authorList>
            <person name="Haridas S."/>
            <person name="Albert R."/>
            <person name="Binder M."/>
            <person name="Bloem J."/>
            <person name="Labutti K."/>
            <person name="Salamov A."/>
            <person name="Andreopoulos B."/>
            <person name="Baker S."/>
            <person name="Barry K."/>
            <person name="Bills G."/>
            <person name="Bluhm B."/>
            <person name="Cannon C."/>
            <person name="Castanera R."/>
            <person name="Culley D."/>
            <person name="Daum C."/>
            <person name="Ezra D."/>
            <person name="Gonzalez J."/>
            <person name="Henrissat B."/>
            <person name="Kuo A."/>
            <person name="Liang C."/>
            <person name="Lipzen A."/>
            <person name="Lutzoni F."/>
            <person name="Magnuson J."/>
            <person name="Mondo S."/>
            <person name="Nolan M."/>
            <person name="Ohm R."/>
            <person name="Pangilinan J."/>
            <person name="Park H.-J."/>
            <person name="Ramirez L."/>
            <person name="Alfaro M."/>
            <person name="Sun H."/>
            <person name="Tritt A."/>
            <person name="Yoshinaga Y."/>
            <person name="Zwiers L.-H."/>
            <person name="Turgeon B."/>
            <person name="Goodwin S."/>
            <person name="Spatafora J."/>
            <person name="Crous P."/>
            <person name="Grigoriev I."/>
        </authorList>
    </citation>
    <scope>NUCLEOTIDE SEQUENCE</scope>
    <source>
        <strain evidence="2">ATCC 36951</strain>
    </source>
</reference>
<evidence type="ECO:0000313" key="2">
    <source>
        <dbReference type="EMBL" id="KAF2169028.1"/>
    </source>
</evidence>
<dbReference type="AlphaFoldDB" id="A0A6A6CS67"/>
<sequence length="325" mass="37312">MHWLNVPSNDLTEEPAEGEEAQSFLTINIFIFHEGGTLLLHNAQENTWVLPHEASLPNSTPETLSSLYQQTDPEPDPTSSGKSLQDIAMQSLEHGFRDFVLDNLQFHDLAFSNVLTIPSTTTQNQNLLLTTSIARLLPHNFKCNPEGLFTLNPLSPNQYDDIRLCSPQETIDLLPAEQGRLAEQAMRRYLLASKKAVVLRPSGIGPQAWMENVLATYIHCQSLHRGQKYFDRLPEELRRHPVELVMRDYKTAICRKVLRGGEVQLVVYPMTRVGFEYFMRAVGIWGMRLVGTYAWRDGAMRFEWRERVKGEWVTEYGRLRVAWIN</sequence>
<evidence type="ECO:0000313" key="3">
    <source>
        <dbReference type="Proteomes" id="UP000799537"/>
    </source>
</evidence>
<protein>
    <submittedName>
        <fullName evidence="2">Uncharacterized protein</fullName>
    </submittedName>
</protein>
<gene>
    <name evidence="2" type="ORF">M409DRAFT_21039</name>
</gene>
<dbReference type="EMBL" id="ML993589">
    <property type="protein sequence ID" value="KAF2169028.1"/>
    <property type="molecule type" value="Genomic_DNA"/>
</dbReference>
<feature type="region of interest" description="Disordered" evidence="1">
    <location>
        <begin position="53"/>
        <end position="83"/>
    </location>
</feature>
<dbReference type="Proteomes" id="UP000799537">
    <property type="component" value="Unassembled WGS sequence"/>
</dbReference>
<dbReference type="GeneID" id="54558943"/>
<proteinExistence type="predicted"/>
<dbReference type="RefSeq" id="XP_033669917.1">
    <property type="nucleotide sequence ID" value="XM_033805671.1"/>
</dbReference>
<feature type="compositionally biased region" description="Polar residues" evidence="1">
    <location>
        <begin position="56"/>
        <end position="83"/>
    </location>
</feature>
<evidence type="ECO:0000256" key="1">
    <source>
        <dbReference type="SAM" id="MobiDB-lite"/>
    </source>
</evidence>
<accession>A0A6A6CS67</accession>
<keyword evidence="3" id="KW-1185">Reference proteome</keyword>